<evidence type="ECO:0000256" key="1">
    <source>
        <dbReference type="SAM" id="MobiDB-lite"/>
    </source>
</evidence>
<evidence type="ECO:0008006" key="5">
    <source>
        <dbReference type="Google" id="ProtNLM"/>
    </source>
</evidence>
<keyword evidence="2" id="KW-0472">Membrane</keyword>
<organism evidence="3 4">
    <name type="scientific">Leifsonia shinshuensis</name>
    <dbReference type="NCBI Taxonomy" id="150026"/>
    <lineage>
        <taxon>Bacteria</taxon>
        <taxon>Bacillati</taxon>
        <taxon>Actinomycetota</taxon>
        <taxon>Actinomycetes</taxon>
        <taxon>Micrococcales</taxon>
        <taxon>Microbacteriaceae</taxon>
        <taxon>Leifsonia</taxon>
    </lineage>
</organism>
<gene>
    <name evidence="3" type="ORF">HNR13_001615</name>
</gene>
<dbReference type="RefSeq" id="WP_343063493.1">
    <property type="nucleotide sequence ID" value="NZ_BAABEH010000001.1"/>
</dbReference>
<feature type="transmembrane region" description="Helical" evidence="2">
    <location>
        <begin position="116"/>
        <end position="137"/>
    </location>
</feature>
<accession>A0A853CSI6</accession>
<evidence type="ECO:0000313" key="4">
    <source>
        <dbReference type="Proteomes" id="UP000578352"/>
    </source>
</evidence>
<keyword evidence="2" id="KW-0812">Transmembrane</keyword>
<feature type="transmembrane region" description="Helical" evidence="2">
    <location>
        <begin position="61"/>
        <end position="79"/>
    </location>
</feature>
<comment type="caution">
    <text evidence="3">The sequence shown here is derived from an EMBL/GenBank/DDBJ whole genome shotgun (WGS) entry which is preliminary data.</text>
</comment>
<feature type="transmembrane region" description="Helical" evidence="2">
    <location>
        <begin position="174"/>
        <end position="194"/>
    </location>
</feature>
<feature type="transmembrane region" description="Helical" evidence="2">
    <location>
        <begin position="85"/>
        <end position="104"/>
    </location>
</feature>
<evidence type="ECO:0000256" key="2">
    <source>
        <dbReference type="SAM" id="Phobius"/>
    </source>
</evidence>
<sequence>MTDATDDRIQPAPDGLPPLPAPSPEYGEFAPAPDGQAPTAAAAPAGESVPAPQPFTQAERVGRGLALALLIIPAGVIAWTVLWNIGFIASIVSWGVAIGAVRLYRFGSKARVTRGAFWGIIAIVAVTLVLSLLAGIYSDLISTLKIPLGDALTDSRVWSLFADNLFTNGDLWQAYLPTVGLALLFAVLGCFTTLRRVSQESRA</sequence>
<feature type="compositionally biased region" description="Low complexity" evidence="1">
    <location>
        <begin position="30"/>
        <end position="50"/>
    </location>
</feature>
<proteinExistence type="predicted"/>
<dbReference type="Proteomes" id="UP000578352">
    <property type="component" value="Unassembled WGS sequence"/>
</dbReference>
<dbReference type="AlphaFoldDB" id="A0A853CSI6"/>
<feature type="region of interest" description="Disordered" evidence="1">
    <location>
        <begin position="1"/>
        <end position="53"/>
    </location>
</feature>
<evidence type="ECO:0000313" key="3">
    <source>
        <dbReference type="EMBL" id="NYJ23328.1"/>
    </source>
</evidence>
<dbReference type="EMBL" id="JACCFL010000001">
    <property type="protein sequence ID" value="NYJ23328.1"/>
    <property type="molecule type" value="Genomic_DNA"/>
</dbReference>
<protein>
    <recommendedName>
        <fullName evidence="5">DUF4190 domain-containing protein</fullName>
    </recommendedName>
</protein>
<reference evidence="3 4" key="1">
    <citation type="submission" date="2020-07" db="EMBL/GenBank/DDBJ databases">
        <title>Sequencing the genomes of 1000 actinobacteria strains.</title>
        <authorList>
            <person name="Klenk H.-P."/>
        </authorList>
    </citation>
    <scope>NUCLEOTIDE SEQUENCE [LARGE SCALE GENOMIC DNA]</scope>
    <source>
        <strain evidence="3 4">DSM 15165</strain>
    </source>
</reference>
<feature type="compositionally biased region" description="Pro residues" evidence="1">
    <location>
        <begin position="14"/>
        <end position="23"/>
    </location>
</feature>
<name>A0A853CSI6_9MICO</name>
<keyword evidence="2" id="KW-1133">Transmembrane helix</keyword>